<sequence length="459" mass="51927">MCIVDQGCHHSIYRFLSTNLISVNMVVKRVSTDPTKRVTVTHMNIATDRPIAYPSEWFDNPLNDKPKILIAAEGDITRAQLHATVQTNFPEGDLDHRVAMMFLRHEMMRKSHMLGEDWTSFGRAIGVRGGDITIGNLVIFDQTETRPDVIDGEDCMTDSEVLKYIILICSMYRLAQISRDDYRTNVVNNVTALIEGLDGEAVEFSTQILSYRKWLAYHPYIKMMAAIDMYLNEFPYHQYASARIGTIVTRFKDCSVLVATKTITEALGLTFDTFAEWIWTARCANQFVNVIKGGEEMDNQRSYSMYFMDFGLSPKSPYSATVNADLHLFYHTIGVSSGLERSRNARYIGNPEHNNIINNAMVIHYVLGTFSTFDAQFSADGVPIELEADDLVDDDLPGDNSPELWLGYIISKNGRIPPIVARQSILEWNQFPGCRESSIGLYLYKRAQTLMVSLVAPAQ</sequence>
<dbReference type="Proteomes" id="UP000501906">
    <property type="component" value="Segment"/>
</dbReference>
<organism evidence="13">
    <name type="scientific">Ohlsdorf virus</name>
    <dbReference type="NCBI Taxonomy" id="2040592"/>
    <lineage>
        <taxon>Viruses</taxon>
        <taxon>Riboviria</taxon>
        <taxon>Orthornavirae</taxon>
        <taxon>Negarnaviricota</taxon>
        <taxon>Haploviricotina</taxon>
        <taxon>Monjiviricetes</taxon>
        <taxon>Mononegavirales</taxon>
        <taxon>Rhabdoviridae</taxon>
        <taxon>Alpharhabdovirinae</taxon>
        <taxon>Ohlsrhavirus</taxon>
        <taxon>Ohlsrhavirus ohlsdorf</taxon>
    </lineage>
</organism>
<dbReference type="Gene3D" id="1.10.3570.10">
    <property type="entry name" value="Rhabdovirus nucleocapsid protein like domain"/>
    <property type="match status" value="1"/>
</dbReference>
<feature type="domain" description="Rhabdovirus nucleocapsid" evidence="12">
    <location>
        <begin position="46"/>
        <end position="381"/>
    </location>
</feature>
<name>A0A291I346_9RHAB</name>
<protein>
    <recommendedName>
        <fullName evidence="3">Nucleoprotein</fullName>
    </recommendedName>
    <alternativeName>
        <fullName evidence="11">Nucleocapsid protein</fullName>
    </alternativeName>
</protein>
<gene>
    <name evidence="13" type="primary">N</name>
</gene>
<evidence type="ECO:0000256" key="5">
    <source>
        <dbReference type="ARBA" id="ARBA00022561"/>
    </source>
</evidence>
<evidence type="ECO:0000256" key="2">
    <source>
        <dbReference type="ARBA" id="ARBA00004328"/>
    </source>
</evidence>
<dbReference type="GO" id="GO:0019029">
    <property type="term" value="C:helical viral capsid"/>
    <property type="evidence" value="ECO:0007669"/>
    <property type="project" value="UniProtKB-KW"/>
</dbReference>
<evidence type="ECO:0000256" key="1">
    <source>
        <dbReference type="ARBA" id="ARBA00004192"/>
    </source>
</evidence>
<dbReference type="InterPro" id="IPR035961">
    <property type="entry name" value="Rhabdovirus_nucleoprotein-like"/>
</dbReference>
<dbReference type="InterPro" id="IPR000448">
    <property type="entry name" value="Rhabdo_ncapsid"/>
</dbReference>
<proteinExistence type="predicted"/>
<comment type="subcellular location">
    <subcellularLocation>
        <location evidence="1">Host cytoplasm</location>
    </subcellularLocation>
    <subcellularLocation>
        <location evidence="2">Virion</location>
    </subcellularLocation>
</comment>
<evidence type="ECO:0000256" key="4">
    <source>
        <dbReference type="ARBA" id="ARBA00022497"/>
    </source>
</evidence>
<keyword evidence="8 13" id="KW-0543">Viral nucleoprotein</keyword>
<evidence type="ECO:0000256" key="7">
    <source>
        <dbReference type="ARBA" id="ARBA00022884"/>
    </source>
</evidence>
<dbReference type="Gene3D" id="1.10.3610.10">
    <property type="entry name" value="Nucleoprotein"/>
    <property type="match status" value="1"/>
</dbReference>
<dbReference type="EMBL" id="KY768856">
    <property type="protein sequence ID" value="ATG83558.1"/>
    <property type="molecule type" value="Viral_cRNA"/>
</dbReference>
<reference evidence="13" key="1">
    <citation type="journal article" date="2017" name="Infect. Genet. Evol.">
        <title>Detection and characterization of a novel rhabdovirus in Aedes cantans mosquitoes and evidence for a mosquito-associated new genus in the family Rhabdoviridae.</title>
        <authorList>
            <person name="Shahhosseini N."/>
            <person name="Luhken R."/>
            <person name="Jost H."/>
            <person name="Jansen S."/>
            <person name="Borstler J."/>
            <person name="Rieger T."/>
            <person name="Kruger A."/>
            <person name="Yadouleton A."/>
            <person name="de Mendonca Campos R."/>
            <person name="Cirne-Santos C.C."/>
            <person name="Ferreira D.F."/>
            <person name="Garms R."/>
            <person name="Becker N."/>
            <person name="Tannich E."/>
            <person name="Cadar D."/>
            <person name="Schmidt-Chanasit J."/>
        </authorList>
    </citation>
    <scope>NUCLEOTIDE SEQUENCE [LARGE SCALE GENOMIC DNA]</scope>
    <source>
        <strain evidence="13">Germany/2012/Oc.cantans</strain>
    </source>
</reference>
<dbReference type="KEGG" id="vg:65102012"/>
<evidence type="ECO:0000313" key="14">
    <source>
        <dbReference type="Proteomes" id="UP000501906"/>
    </source>
</evidence>
<dbReference type="RefSeq" id="YP_010086782.1">
    <property type="nucleotide sequence ID" value="NC_055477.1"/>
</dbReference>
<dbReference type="InterPro" id="IPR023330">
    <property type="entry name" value="Rhabdovirus_ncapsid_N"/>
</dbReference>
<evidence type="ECO:0000256" key="11">
    <source>
        <dbReference type="ARBA" id="ARBA00033344"/>
    </source>
</evidence>
<keyword evidence="6" id="KW-0946">Virion</keyword>
<keyword evidence="7" id="KW-0694">RNA-binding</keyword>
<keyword evidence="9" id="KW-1035">Host cytoplasm</keyword>
<evidence type="ECO:0000256" key="9">
    <source>
        <dbReference type="ARBA" id="ARBA00023200"/>
    </source>
</evidence>
<keyword evidence="4" id="KW-1139">Helical capsid protein</keyword>
<evidence type="ECO:0000256" key="3">
    <source>
        <dbReference type="ARBA" id="ARBA00014389"/>
    </source>
</evidence>
<dbReference type="GO" id="GO:1990904">
    <property type="term" value="C:ribonucleoprotein complex"/>
    <property type="evidence" value="ECO:0007669"/>
    <property type="project" value="UniProtKB-KW"/>
</dbReference>
<keyword evidence="5" id="KW-0167">Capsid protein</keyword>
<keyword evidence="14" id="KW-1185">Reference proteome</keyword>
<dbReference type="GeneID" id="65102012"/>
<dbReference type="GO" id="GO:0030430">
    <property type="term" value="C:host cell cytoplasm"/>
    <property type="evidence" value="ECO:0007669"/>
    <property type="project" value="UniProtKB-SubCell"/>
</dbReference>
<evidence type="ECO:0000256" key="8">
    <source>
        <dbReference type="ARBA" id="ARBA00023086"/>
    </source>
</evidence>
<evidence type="ECO:0000259" key="12">
    <source>
        <dbReference type="Pfam" id="PF00945"/>
    </source>
</evidence>
<evidence type="ECO:0000256" key="6">
    <source>
        <dbReference type="ARBA" id="ARBA00022844"/>
    </source>
</evidence>
<dbReference type="GO" id="GO:0019013">
    <property type="term" value="C:viral nucleocapsid"/>
    <property type="evidence" value="ECO:0007669"/>
    <property type="project" value="UniProtKB-KW"/>
</dbReference>
<evidence type="ECO:0000256" key="10">
    <source>
        <dbReference type="ARBA" id="ARBA00023274"/>
    </source>
</evidence>
<dbReference type="SUPFAM" id="SSF140809">
    <property type="entry name" value="Rhabdovirus nucleoprotein-like"/>
    <property type="match status" value="1"/>
</dbReference>
<accession>A0A291I346</accession>
<dbReference type="InterPro" id="IPR023331">
    <property type="entry name" value="Rhabdovirus_ncapsid_C"/>
</dbReference>
<evidence type="ECO:0000313" key="13">
    <source>
        <dbReference type="EMBL" id="ATG83558.1"/>
    </source>
</evidence>
<dbReference type="GO" id="GO:0003723">
    <property type="term" value="F:RNA binding"/>
    <property type="evidence" value="ECO:0007669"/>
    <property type="project" value="UniProtKB-KW"/>
</dbReference>
<keyword evidence="10" id="KW-0687">Ribonucleoprotein</keyword>
<dbReference type="Pfam" id="PF00945">
    <property type="entry name" value="Rhabdo_ncap"/>
    <property type="match status" value="1"/>
</dbReference>